<dbReference type="RefSeq" id="WP_034627220.1">
    <property type="nucleotide sequence ID" value="NZ_AXNT01000031.1"/>
</dbReference>
<evidence type="ECO:0000313" key="2">
    <source>
        <dbReference type="Proteomes" id="UP000029833"/>
    </source>
</evidence>
<dbReference type="STRING" id="1408250.Q760_10580"/>
<proteinExistence type="predicted"/>
<dbReference type="AlphaFoldDB" id="A0A0A0B7T9"/>
<comment type="caution">
    <text evidence="1">The sequence shown here is derived from an EMBL/GenBank/DDBJ whole genome shotgun (WGS) entry which is preliminary data.</text>
</comment>
<gene>
    <name evidence="1" type="ORF">Q760_10580</name>
</gene>
<accession>A0A0A0B7T9</accession>
<dbReference type="OrthoDB" id="3483116at2"/>
<sequence>MAQVVLVHGIAQEQIGADRLEGEWTTDLASGVRATRRPGAHEVADRLVRSWRHGDGGALTVRMAFYGDLFLDETAQGPNASLRGLSTEQIAVAEALATEWLARAASRSGHPDRDRAAMELRSLEAAPGDQGLHHRTAASAIRAASRVPWLAYLGMGVAQSCVNHSLRQLTAYLTDPILRVRAQDRIHEWVGNETEVIVSHSLGTIVAFEYLHAHPEVKLRLLLTLGSPLSLRSIVYERLTRRTYPDNVALWVNLADRNDLVAADPDLLPGFGEGADGRLRSTLTVDNGAKPHEARFYLTKAQTASPLLDILETTDFRGR</sequence>
<name>A0A0A0B7T9_9CELL</name>
<dbReference type="InterPro" id="IPR029058">
    <property type="entry name" value="AB_hydrolase_fold"/>
</dbReference>
<evidence type="ECO:0000313" key="1">
    <source>
        <dbReference type="EMBL" id="KGM02920.1"/>
    </source>
</evidence>
<reference evidence="1 2" key="1">
    <citation type="submission" date="2013-10" db="EMBL/GenBank/DDBJ databases">
        <authorList>
            <person name="Wang G."/>
            <person name="Zhuang W."/>
        </authorList>
    </citation>
    <scope>NUCLEOTIDE SEQUENCE [LARGE SCALE GENOMIC DNA]</scope>
    <source>
        <strain evidence="1 2">DSM 20118</strain>
    </source>
</reference>
<keyword evidence="2" id="KW-1185">Reference proteome</keyword>
<dbReference type="SUPFAM" id="SSF53474">
    <property type="entry name" value="alpha/beta-Hydrolases"/>
    <property type="match status" value="1"/>
</dbReference>
<protein>
    <recommendedName>
        <fullName evidence="3">Alpha/beta hydrolase</fullName>
    </recommendedName>
</protein>
<dbReference type="EMBL" id="AXNT01000031">
    <property type="protein sequence ID" value="KGM02920.1"/>
    <property type="molecule type" value="Genomic_DNA"/>
</dbReference>
<organism evidence="1 2">
    <name type="scientific">Cellulomonas cellasea DSM 20118</name>
    <dbReference type="NCBI Taxonomy" id="1408250"/>
    <lineage>
        <taxon>Bacteria</taxon>
        <taxon>Bacillati</taxon>
        <taxon>Actinomycetota</taxon>
        <taxon>Actinomycetes</taxon>
        <taxon>Micrococcales</taxon>
        <taxon>Cellulomonadaceae</taxon>
        <taxon>Cellulomonas</taxon>
    </lineage>
</organism>
<dbReference type="Gene3D" id="3.40.50.1820">
    <property type="entry name" value="alpha/beta hydrolase"/>
    <property type="match status" value="1"/>
</dbReference>
<evidence type="ECO:0008006" key="3">
    <source>
        <dbReference type="Google" id="ProtNLM"/>
    </source>
</evidence>
<dbReference type="Proteomes" id="UP000029833">
    <property type="component" value="Unassembled WGS sequence"/>
</dbReference>